<reference evidence="9" key="1">
    <citation type="submission" date="2021-03" db="EMBL/GenBank/DDBJ databases">
        <title>Plesiomonas shigelloides zfcc0051, isolated from zebrafish feces.</title>
        <authorList>
            <person name="Vanderhoek Z."/>
            <person name="Gaulke C."/>
        </authorList>
    </citation>
    <scope>NUCLEOTIDE SEQUENCE</scope>
    <source>
        <strain evidence="9">Zfcc0051</strain>
    </source>
</reference>
<dbReference type="GO" id="GO:0006282">
    <property type="term" value="P:regulation of DNA repair"/>
    <property type="evidence" value="ECO:0007669"/>
    <property type="project" value="UniProtKB-UniRule"/>
</dbReference>
<dbReference type="InterPro" id="IPR053925">
    <property type="entry name" value="RecX_HTH_3rd"/>
</dbReference>
<proteinExistence type="inferred from homology"/>
<evidence type="ECO:0000313" key="10">
    <source>
        <dbReference type="Proteomes" id="UP000664658"/>
    </source>
</evidence>
<evidence type="ECO:0000256" key="2">
    <source>
        <dbReference type="ARBA" id="ARBA00009695"/>
    </source>
</evidence>
<evidence type="ECO:0000256" key="3">
    <source>
        <dbReference type="ARBA" id="ARBA00018111"/>
    </source>
</evidence>
<dbReference type="Pfam" id="PF21982">
    <property type="entry name" value="RecX_HTH1"/>
    <property type="match status" value="1"/>
</dbReference>
<dbReference type="PANTHER" id="PTHR33602:SF1">
    <property type="entry name" value="REGULATORY PROTEIN RECX FAMILY PROTEIN"/>
    <property type="match status" value="1"/>
</dbReference>
<comment type="subcellular location">
    <subcellularLocation>
        <location evidence="1 5">Cytoplasm</location>
    </subcellularLocation>
</comment>
<dbReference type="AlphaFoldDB" id="A0A8I2B5V1"/>
<dbReference type="PANTHER" id="PTHR33602">
    <property type="entry name" value="REGULATORY PROTEIN RECX FAMILY PROTEIN"/>
    <property type="match status" value="1"/>
</dbReference>
<accession>A0A8I2B5V1</accession>
<dbReference type="Proteomes" id="UP000664658">
    <property type="component" value="Unassembled WGS sequence"/>
</dbReference>
<dbReference type="GO" id="GO:0005737">
    <property type="term" value="C:cytoplasm"/>
    <property type="evidence" value="ECO:0007669"/>
    <property type="project" value="UniProtKB-SubCell"/>
</dbReference>
<keyword evidence="4 5" id="KW-0963">Cytoplasm</keyword>
<organism evidence="9 10">
    <name type="scientific">Plesiomonas shigelloides</name>
    <name type="common">Aeromonas shigelloides</name>
    <dbReference type="NCBI Taxonomy" id="703"/>
    <lineage>
        <taxon>Bacteria</taxon>
        <taxon>Pseudomonadati</taxon>
        <taxon>Pseudomonadota</taxon>
        <taxon>Gammaproteobacteria</taxon>
        <taxon>Enterobacterales</taxon>
        <taxon>Enterobacteriaceae</taxon>
        <taxon>Plesiomonas</taxon>
    </lineage>
</organism>
<comment type="function">
    <text evidence="5">Modulates RecA activity.</text>
</comment>
<name>A0A8I2B5V1_PLESH</name>
<evidence type="ECO:0000256" key="1">
    <source>
        <dbReference type="ARBA" id="ARBA00004496"/>
    </source>
</evidence>
<gene>
    <name evidence="5" type="primary">recX</name>
    <name evidence="9" type="ORF">J2R62_12320</name>
</gene>
<evidence type="ECO:0000259" key="6">
    <source>
        <dbReference type="Pfam" id="PF02631"/>
    </source>
</evidence>
<dbReference type="EMBL" id="JAFNAA010000013">
    <property type="protein sequence ID" value="MBO1108988.1"/>
    <property type="molecule type" value="Genomic_DNA"/>
</dbReference>
<evidence type="ECO:0000256" key="5">
    <source>
        <dbReference type="HAMAP-Rule" id="MF_01114"/>
    </source>
</evidence>
<feature type="domain" description="RecX first three-helical" evidence="8">
    <location>
        <begin position="7"/>
        <end position="29"/>
    </location>
</feature>
<dbReference type="Gene3D" id="1.10.10.10">
    <property type="entry name" value="Winged helix-like DNA-binding domain superfamily/Winged helix DNA-binding domain"/>
    <property type="match status" value="3"/>
</dbReference>
<evidence type="ECO:0000259" key="7">
    <source>
        <dbReference type="Pfam" id="PF21981"/>
    </source>
</evidence>
<feature type="domain" description="RecX second three-helical" evidence="6">
    <location>
        <begin position="92"/>
        <end position="132"/>
    </location>
</feature>
<dbReference type="RefSeq" id="WP_207542312.1">
    <property type="nucleotide sequence ID" value="NZ_JAFNAA010000013.1"/>
</dbReference>
<evidence type="ECO:0000313" key="9">
    <source>
        <dbReference type="EMBL" id="MBO1108988.1"/>
    </source>
</evidence>
<sequence>MNAMLLNHALRLLAQREHSEQELRRKLAAQFVSAATPADDEGAFTHARRGAKRTAAKPALQFSRSEWPATPEAFATELELVIAHCVQQKWLDDQRYAGMFLRSRSQKGYGPRRIEQELRQRGVPSEAITQALFDSDIDWSALAARVAERRFGSPLPTERLPRSKVIRFMLYRGFYQEDIQSLW</sequence>
<comment type="caution">
    <text evidence="9">The sequence shown here is derived from an EMBL/GenBank/DDBJ whole genome shotgun (WGS) entry which is preliminary data.</text>
</comment>
<protein>
    <recommendedName>
        <fullName evidence="3 5">Regulatory protein RecX</fullName>
    </recommendedName>
</protein>
<dbReference type="Pfam" id="PF21981">
    <property type="entry name" value="RecX_HTH3"/>
    <property type="match status" value="1"/>
</dbReference>
<dbReference type="InterPro" id="IPR003783">
    <property type="entry name" value="Regulatory_RecX"/>
</dbReference>
<dbReference type="InterPro" id="IPR036388">
    <property type="entry name" value="WH-like_DNA-bd_sf"/>
</dbReference>
<evidence type="ECO:0000256" key="4">
    <source>
        <dbReference type="ARBA" id="ARBA00022490"/>
    </source>
</evidence>
<dbReference type="InterPro" id="IPR053924">
    <property type="entry name" value="RecX_HTH_2nd"/>
</dbReference>
<dbReference type="Pfam" id="PF02631">
    <property type="entry name" value="RecX_HTH2"/>
    <property type="match status" value="1"/>
</dbReference>
<comment type="similarity">
    <text evidence="2 5">Belongs to the RecX family.</text>
</comment>
<evidence type="ECO:0000259" key="8">
    <source>
        <dbReference type="Pfam" id="PF21982"/>
    </source>
</evidence>
<dbReference type="InterPro" id="IPR053926">
    <property type="entry name" value="RecX_HTH_1st"/>
</dbReference>
<feature type="domain" description="RecX third three-helical" evidence="7">
    <location>
        <begin position="141"/>
        <end position="181"/>
    </location>
</feature>
<dbReference type="HAMAP" id="MF_01114">
    <property type="entry name" value="RecX"/>
    <property type="match status" value="1"/>
</dbReference>